<dbReference type="PATRIC" id="fig|342002.3.peg.3285"/>
<dbReference type="InterPro" id="IPR010093">
    <property type="entry name" value="SinI_DNA-bd"/>
</dbReference>
<proteinExistence type="predicted"/>
<keyword evidence="3" id="KW-0238">DNA-binding</keyword>
<accession>A0A0F5MWX2</accession>
<feature type="domain" description="Helix-turn-helix" evidence="1">
    <location>
        <begin position="88"/>
        <end position="132"/>
    </location>
</feature>
<sequence>MTHNPANPSLEVRINQSITSDGSAIIPPKVARWLDRKAGMTADRRINLRTTDPEAYVALTALHISACHSATGTESTAGQPNTTQSEMLMTTAAAAQSLNVTDRCIRKWCAAGRLRAQRLGGRWLIYPSSITALKNIA</sequence>
<evidence type="ECO:0000313" key="3">
    <source>
        <dbReference type="EMBL" id="OQZ94088.1"/>
    </source>
</evidence>
<dbReference type="AlphaFoldDB" id="A0A0F5MWX2"/>
<evidence type="ECO:0000313" key="5">
    <source>
        <dbReference type="Proteomes" id="UP000192327"/>
    </source>
</evidence>
<dbReference type="NCBIfam" id="TIGR01764">
    <property type="entry name" value="excise"/>
    <property type="match status" value="1"/>
</dbReference>
<keyword evidence="5" id="KW-1185">Reference proteome</keyword>
<dbReference type="STRING" id="342002.BST15_17210"/>
<dbReference type="SUPFAM" id="SSF46955">
    <property type="entry name" value="Putative DNA-binding domain"/>
    <property type="match status" value="1"/>
</dbReference>
<protein>
    <submittedName>
        <fullName evidence="3">DNA-binding protein</fullName>
    </submittedName>
</protein>
<dbReference type="EMBL" id="LASW01000065">
    <property type="protein sequence ID" value="KKB98557.1"/>
    <property type="molecule type" value="Genomic_DNA"/>
</dbReference>
<dbReference type="GO" id="GO:0003677">
    <property type="term" value="F:DNA binding"/>
    <property type="evidence" value="ECO:0007669"/>
    <property type="project" value="UniProtKB-KW"/>
</dbReference>
<reference evidence="4" key="1">
    <citation type="submission" date="2015-04" db="EMBL/GenBank/DDBJ databases">
        <title>Genome sequence of Mycobacterium arupense GUC1.</title>
        <authorList>
            <person name="Greninger A.L."/>
            <person name="Cunningham G."/>
            <person name="Chiu C.Y."/>
            <person name="Miller S."/>
        </authorList>
    </citation>
    <scope>NUCLEOTIDE SEQUENCE [LARGE SCALE GENOMIC DNA]</scope>
    <source>
        <strain evidence="4">GUC1</strain>
    </source>
</reference>
<gene>
    <name evidence="3" type="ORF">BST15_17210</name>
    <name evidence="2" type="ORF">WR43_13845</name>
</gene>
<reference evidence="3 5" key="3">
    <citation type="submission" date="2016-12" db="EMBL/GenBank/DDBJ databases">
        <title>The new phylogeny of genus Mycobacterium.</title>
        <authorList>
            <person name="Tortoli E."/>
            <person name="Trovato A."/>
            <person name="Cirillo D.M."/>
        </authorList>
    </citation>
    <scope>NUCLEOTIDE SEQUENCE [LARGE SCALE GENOMIC DNA]</scope>
    <source>
        <strain evidence="3 5">DSM 44942</strain>
    </source>
</reference>
<dbReference type="InterPro" id="IPR041657">
    <property type="entry name" value="HTH_17"/>
</dbReference>
<name>A0A0F5MWX2_9MYCO</name>
<dbReference type="Pfam" id="PF12728">
    <property type="entry name" value="HTH_17"/>
    <property type="match status" value="1"/>
</dbReference>
<dbReference type="Proteomes" id="UP000034416">
    <property type="component" value="Unassembled WGS sequence"/>
</dbReference>
<evidence type="ECO:0000259" key="1">
    <source>
        <dbReference type="Pfam" id="PF12728"/>
    </source>
</evidence>
<dbReference type="RefSeq" id="WP_046190182.1">
    <property type="nucleotide sequence ID" value="NZ_JACKUJ010000008.1"/>
</dbReference>
<comment type="caution">
    <text evidence="2">The sequence shown here is derived from an EMBL/GenBank/DDBJ whole genome shotgun (WGS) entry which is preliminary data.</text>
</comment>
<dbReference type="EMBL" id="MVHH01000047">
    <property type="protein sequence ID" value="OQZ94088.1"/>
    <property type="molecule type" value="Genomic_DNA"/>
</dbReference>
<reference evidence="2" key="2">
    <citation type="submission" date="2015-04" db="EMBL/GenBank/DDBJ databases">
        <title>Genome sequence of Mycobacterium arupense strain GUC1.</title>
        <authorList>
            <person name="Greninger A.L."/>
            <person name="Cunningham G."/>
            <person name="Chiu C.Y."/>
            <person name="Miller S."/>
        </authorList>
    </citation>
    <scope>NUCLEOTIDE SEQUENCE</scope>
    <source>
        <strain evidence="2">GUC1</strain>
    </source>
</reference>
<evidence type="ECO:0000313" key="2">
    <source>
        <dbReference type="EMBL" id="KKB98557.1"/>
    </source>
</evidence>
<evidence type="ECO:0000313" key="4">
    <source>
        <dbReference type="Proteomes" id="UP000034416"/>
    </source>
</evidence>
<organism evidence="2 4">
    <name type="scientific">Mycolicibacter arupensis</name>
    <dbReference type="NCBI Taxonomy" id="342002"/>
    <lineage>
        <taxon>Bacteria</taxon>
        <taxon>Bacillati</taxon>
        <taxon>Actinomycetota</taxon>
        <taxon>Actinomycetes</taxon>
        <taxon>Mycobacteriales</taxon>
        <taxon>Mycobacteriaceae</taxon>
        <taxon>Mycolicibacter</taxon>
    </lineage>
</organism>
<dbReference type="Proteomes" id="UP000192327">
    <property type="component" value="Unassembled WGS sequence"/>
</dbReference>
<dbReference type="InterPro" id="IPR009061">
    <property type="entry name" value="DNA-bd_dom_put_sf"/>
</dbReference>